<comment type="cofactor">
    <cofactor evidence="1">
        <name>Zn(2+)</name>
        <dbReference type="ChEBI" id="CHEBI:29105"/>
    </cofactor>
</comment>
<evidence type="ECO:0000256" key="2">
    <source>
        <dbReference type="ARBA" id="ARBA00022670"/>
    </source>
</evidence>
<evidence type="ECO:0000256" key="1">
    <source>
        <dbReference type="ARBA" id="ARBA00001947"/>
    </source>
</evidence>
<dbReference type="InterPro" id="IPR006311">
    <property type="entry name" value="TAT_signal"/>
</dbReference>
<dbReference type="AlphaFoldDB" id="A0A401FY85"/>
<keyword evidence="4" id="KW-0378">Hydrolase</keyword>
<dbReference type="SMART" id="SM00028">
    <property type="entry name" value="TPR"/>
    <property type="match status" value="3"/>
</dbReference>
<dbReference type="InterPro" id="IPR019734">
    <property type="entry name" value="TPR_rpt"/>
</dbReference>
<dbReference type="SUPFAM" id="SSF48452">
    <property type="entry name" value="TPR-like"/>
    <property type="match status" value="1"/>
</dbReference>
<evidence type="ECO:0000313" key="9">
    <source>
        <dbReference type="EMBL" id="GBC61906.1"/>
    </source>
</evidence>
<dbReference type="GO" id="GO:0046872">
    <property type="term" value="F:metal ion binding"/>
    <property type="evidence" value="ECO:0007669"/>
    <property type="project" value="UniProtKB-KW"/>
</dbReference>
<organism evidence="9 10">
    <name type="scientific">Desulfonema ishimotonii</name>
    <dbReference type="NCBI Taxonomy" id="45657"/>
    <lineage>
        <taxon>Bacteria</taxon>
        <taxon>Pseudomonadati</taxon>
        <taxon>Thermodesulfobacteriota</taxon>
        <taxon>Desulfobacteria</taxon>
        <taxon>Desulfobacterales</taxon>
        <taxon>Desulfococcaceae</taxon>
        <taxon>Desulfonema</taxon>
    </lineage>
</organism>
<evidence type="ECO:0000256" key="3">
    <source>
        <dbReference type="ARBA" id="ARBA00022723"/>
    </source>
</evidence>
<evidence type="ECO:0000256" key="5">
    <source>
        <dbReference type="ARBA" id="ARBA00022833"/>
    </source>
</evidence>
<gene>
    <name evidence="9" type="ORF">DENIS_2868</name>
</gene>
<dbReference type="RefSeq" id="WP_124329135.1">
    <property type="nucleotide sequence ID" value="NZ_BEXT01000001.1"/>
</dbReference>
<keyword evidence="7" id="KW-0482">Metalloprotease</keyword>
<evidence type="ECO:0000256" key="6">
    <source>
        <dbReference type="ARBA" id="ARBA00023014"/>
    </source>
</evidence>
<dbReference type="PANTHER" id="PTHR22726">
    <property type="entry name" value="METALLOENDOPEPTIDASE OMA1"/>
    <property type="match status" value="1"/>
</dbReference>
<name>A0A401FY85_9BACT</name>
<sequence length="447" mass="50152">MKKNASGHPPVRPMTRRDFLWLTSASLAGLTVGCAIDPVTGRKQLMLVSEDQEIQIDKQRSPHQFSADYGPSQDQALNSYVSQVGKKLVPHTHRPRMPYSFRVVNATYINAYAFPGGSIATTRGILLRLDNEAELAGLLGHELGHVNARHTAEQLSKSQVSSLVVGGVQAVVGATYSQYSDLTGQLGMLGAGLLLASYSRDNEREADELGNRYMVRAGYNTSGFVGLMEMLNSLSKSNDSSAALLFSTHPMSRERYDTALRNERSAYQNTARYPLWRERYMDNTARLRAMKGAIESMEEGESLMGKKQYTQAESHFKQALKQAPRDYAGLALMAKCQLAREKYSQAERYAEQAKRVYPGESQGYHLSGFAKLRQKKYSAAYREFESCDRVLPGNSSIIFFKGFCKEGMGRREDAASAYQKYLRVDQRSNNAKYAYKRLMEWGYIKSE</sequence>
<dbReference type="InterPro" id="IPR011990">
    <property type="entry name" value="TPR-like_helical_dom_sf"/>
</dbReference>
<reference evidence="10" key="2">
    <citation type="submission" date="2019-01" db="EMBL/GenBank/DDBJ databases">
        <title>Genome sequence of Desulfonema ishimotonii strain Tokyo 01.</title>
        <authorList>
            <person name="Fukui M."/>
        </authorList>
    </citation>
    <scope>NUCLEOTIDE SEQUENCE [LARGE SCALE GENOMIC DNA]</scope>
    <source>
        <strain evidence="10">Tokyo 01</strain>
    </source>
</reference>
<dbReference type="GO" id="GO:0004222">
    <property type="term" value="F:metalloendopeptidase activity"/>
    <property type="evidence" value="ECO:0007669"/>
    <property type="project" value="InterPro"/>
</dbReference>
<feature type="domain" description="Peptidase M48" evidence="8">
    <location>
        <begin position="77"/>
        <end position="258"/>
    </location>
</feature>
<dbReference type="Pfam" id="PF14559">
    <property type="entry name" value="TPR_19"/>
    <property type="match status" value="1"/>
</dbReference>
<dbReference type="Pfam" id="PF01435">
    <property type="entry name" value="Peptidase_M48"/>
    <property type="match status" value="1"/>
</dbReference>
<reference evidence="10" key="1">
    <citation type="submission" date="2017-11" db="EMBL/GenBank/DDBJ databases">
        <authorList>
            <person name="Watanabe M."/>
            <person name="Kojima H."/>
        </authorList>
    </citation>
    <scope>NUCLEOTIDE SEQUENCE [LARGE SCALE GENOMIC DNA]</scope>
    <source>
        <strain evidence="10">Tokyo 01</strain>
    </source>
</reference>
<accession>A0A401FY85</accession>
<evidence type="ECO:0000256" key="4">
    <source>
        <dbReference type="ARBA" id="ARBA00022801"/>
    </source>
</evidence>
<evidence type="ECO:0000259" key="8">
    <source>
        <dbReference type="Pfam" id="PF01435"/>
    </source>
</evidence>
<keyword evidence="10" id="KW-1185">Reference proteome</keyword>
<dbReference type="EMBL" id="BEXT01000001">
    <property type="protein sequence ID" value="GBC61906.1"/>
    <property type="molecule type" value="Genomic_DNA"/>
</dbReference>
<protein>
    <submittedName>
        <fullName evidence="9">Peptidase M48 Ste24p</fullName>
    </submittedName>
</protein>
<keyword evidence="2" id="KW-0645">Protease</keyword>
<dbReference type="GO" id="GO:0051603">
    <property type="term" value="P:proteolysis involved in protein catabolic process"/>
    <property type="evidence" value="ECO:0007669"/>
    <property type="project" value="TreeGrafter"/>
</dbReference>
<dbReference type="PROSITE" id="PS51318">
    <property type="entry name" value="TAT"/>
    <property type="match status" value="1"/>
</dbReference>
<dbReference type="InterPro" id="IPR001915">
    <property type="entry name" value="Peptidase_M48"/>
</dbReference>
<keyword evidence="6" id="KW-0411">Iron-sulfur</keyword>
<keyword evidence="3" id="KW-0479">Metal-binding</keyword>
<evidence type="ECO:0000256" key="7">
    <source>
        <dbReference type="ARBA" id="ARBA00023049"/>
    </source>
</evidence>
<comment type="caution">
    <text evidence="9">The sequence shown here is derived from an EMBL/GenBank/DDBJ whole genome shotgun (WGS) entry which is preliminary data.</text>
</comment>
<dbReference type="Gene3D" id="3.30.2010.10">
    <property type="entry name" value="Metalloproteases ('zincins'), catalytic domain"/>
    <property type="match status" value="1"/>
</dbReference>
<keyword evidence="6" id="KW-0408">Iron</keyword>
<proteinExistence type="predicted"/>
<dbReference type="PROSITE" id="PS51257">
    <property type="entry name" value="PROKAR_LIPOPROTEIN"/>
    <property type="match status" value="1"/>
</dbReference>
<evidence type="ECO:0000313" key="10">
    <source>
        <dbReference type="Proteomes" id="UP000288096"/>
    </source>
</evidence>
<dbReference type="GO" id="GO:0016020">
    <property type="term" value="C:membrane"/>
    <property type="evidence" value="ECO:0007669"/>
    <property type="project" value="TreeGrafter"/>
</dbReference>
<dbReference type="GO" id="GO:0051536">
    <property type="term" value="F:iron-sulfur cluster binding"/>
    <property type="evidence" value="ECO:0007669"/>
    <property type="project" value="UniProtKB-KW"/>
</dbReference>
<dbReference type="PANTHER" id="PTHR22726:SF1">
    <property type="entry name" value="METALLOENDOPEPTIDASE OMA1, MITOCHONDRIAL"/>
    <property type="match status" value="1"/>
</dbReference>
<dbReference type="OrthoDB" id="9810445at2"/>
<dbReference type="Proteomes" id="UP000288096">
    <property type="component" value="Unassembled WGS sequence"/>
</dbReference>
<keyword evidence="5" id="KW-0862">Zinc</keyword>
<dbReference type="Gene3D" id="1.25.40.10">
    <property type="entry name" value="Tetratricopeptide repeat domain"/>
    <property type="match status" value="1"/>
</dbReference>
<dbReference type="InterPro" id="IPR051156">
    <property type="entry name" value="Mito/Outer_Membr_Metalloprot"/>
</dbReference>